<dbReference type="AlphaFoldDB" id="A0A8S1JBE8"/>
<keyword evidence="1" id="KW-0677">Repeat</keyword>
<dbReference type="InterPro" id="IPR002110">
    <property type="entry name" value="Ankyrin_rpt"/>
</dbReference>
<keyword evidence="2 3" id="KW-0040">ANK repeat</keyword>
<dbReference type="EMBL" id="CAJHUC010001401">
    <property type="protein sequence ID" value="CAD7700995.1"/>
    <property type="molecule type" value="Genomic_DNA"/>
</dbReference>
<dbReference type="InterPro" id="IPR036770">
    <property type="entry name" value="Ankyrin_rpt-contain_sf"/>
</dbReference>
<proteinExistence type="predicted"/>
<dbReference type="OrthoDB" id="507343at2759"/>
<dbReference type="SMART" id="SM00248">
    <property type="entry name" value="ANK"/>
    <property type="match status" value="1"/>
</dbReference>
<feature type="non-terminal residue" evidence="4">
    <location>
        <position position="1"/>
    </location>
</feature>
<name>A0A8S1JBE8_9CHLO</name>
<organism evidence="4 5">
    <name type="scientific">Ostreobium quekettii</name>
    <dbReference type="NCBI Taxonomy" id="121088"/>
    <lineage>
        <taxon>Eukaryota</taxon>
        <taxon>Viridiplantae</taxon>
        <taxon>Chlorophyta</taxon>
        <taxon>core chlorophytes</taxon>
        <taxon>Ulvophyceae</taxon>
        <taxon>TCBD clade</taxon>
        <taxon>Bryopsidales</taxon>
        <taxon>Ostreobineae</taxon>
        <taxon>Ostreobiaceae</taxon>
        <taxon>Ostreobium</taxon>
    </lineage>
</organism>
<dbReference type="Gene3D" id="1.25.40.20">
    <property type="entry name" value="Ankyrin repeat-containing domain"/>
    <property type="match status" value="1"/>
</dbReference>
<evidence type="ECO:0000256" key="1">
    <source>
        <dbReference type="ARBA" id="ARBA00022737"/>
    </source>
</evidence>
<evidence type="ECO:0008006" key="6">
    <source>
        <dbReference type="Google" id="ProtNLM"/>
    </source>
</evidence>
<dbReference type="Pfam" id="PF00023">
    <property type="entry name" value="Ank"/>
    <property type="match status" value="1"/>
</dbReference>
<accession>A0A8S1JBE8</accession>
<evidence type="ECO:0000256" key="3">
    <source>
        <dbReference type="PROSITE-ProRule" id="PRU00023"/>
    </source>
</evidence>
<dbReference type="SUPFAM" id="SSF48403">
    <property type="entry name" value="Ankyrin repeat"/>
    <property type="match status" value="1"/>
</dbReference>
<evidence type="ECO:0000313" key="5">
    <source>
        <dbReference type="Proteomes" id="UP000708148"/>
    </source>
</evidence>
<dbReference type="PANTHER" id="PTHR24171">
    <property type="entry name" value="ANKYRIN REPEAT DOMAIN-CONTAINING PROTEIN 39-RELATED"/>
    <property type="match status" value="1"/>
</dbReference>
<evidence type="ECO:0000256" key="2">
    <source>
        <dbReference type="ARBA" id="ARBA00023043"/>
    </source>
</evidence>
<dbReference type="Proteomes" id="UP000708148">
    <property type="component" value="Unassembled WGS sequence"/>
</dbReference>
<reference evidence="4" key="1">
    <citation type="submission" date="2020-12" db="EMBL/GenBank/DDBJ databases">
        <authorList>
            <person name="Iha C."/>
        </authorList>
    </citation>
    <scope>NUCLEOTIDE SEQUENCE</scope>
</reference>
<sequence length="56" mass="6231">DGNTALHLAAERGHMAAVTLLLNEGASRTITNHDGKRPEDIASLSNVKRYIRQYRQ</sequence>
<keyword evidence="5" id="KW-1185">Reference proteome</keyword>
<dbReference type="PROSITE" id="PS50088">
    <property type="entry name" value="ANK_REPEAT"/>
    <property type="match status" value="1"/>
</dbReference>
<evidence type="ECO:0000313" key="4">
    <source>
        <dbReference type="EMBL" id="CAD7700995.1"/>
    </source>
</evidence>
<comment type="caution">
    <text evidence="4">The sequence shown here is derived from an EMBL/GenBank/DDBJ whole genome shotgun (WGS) entry which is preliminary data.</text>
</comment>
<feature type="repeat" description="ANK" evidence="3">
    <location>
        <begin position="1"/>
        <end position="33"/>
    </location>
</feature>
<dbReference type="PROSITE" id="PS50297">
    <property type="entry name" value="ANK_REP_REGION"/>
    <property type="match status" value="1"/>
</dbReference>
<gene>
    <name evidence="4" type="ORF">OSTQU699_LOCUS6359</name>
</gene>
<protein>
    <recommendedName>
        <fullName evidence="6">Ankyrin repeat domain-containing protein</fullName>
    </recommendedName>
</protein>